<dbReference type="Gene3D" id="2.60.40.1740">
    <property type="entry name" value="hypothetical protein (bacova_03559)"/>
    <property type="match status" value="1"/>
</dbReference>
<accession>A0ABZ2YPZ5</accession>
<dbReference type="InterPro" id="IPR008979">
    <property type="entry name" value="Galactose-bd-like_sf"/>
</dbReference>
<protein>
    <submittedName>
        <fullName evidence="2">Discoidin domain-containing protein</fullName>
    </submittedName>
</protein>
<gene>
    <name evidence="2" type="ORF">WJU16_02150</name>
</gene>
<dbReference type="PROSITE" id="PS50022">
    <property type="entry name" value="FA58C_3"/>
    <property type="match status" value="1"/>
</dbReference>
<dbReference type="InterPro" id="IPR013728">
    <property type="entry name" value="BT_3987-like_N"/>
</dbReference>
<organism evidence="2 3">
    <name type="scientific">Chitinophaga pollutisoli</name>
    <dbReference type="NCBI Taxonomy" id="3133966"/>
    <lineage>
        <taxon>Bacteria</taxon>
        <taxon>Pseudomonadati</taxon>
        <taxon>Bacteroidota</taxon>
        <taxon>Chitinophagia</taxon>
        <taxon>Chitinophagales</taxon>
        <taxon>Chitinophagaceae</taxon>
        <taxon>Chitinophaga</taxon>
    </lineage>
</organism>
<dbReference type="Pfam" id="PF08522">
    <property type="entry name" value="BT_3987-like_N"/>
    <property type="match status" value="1"/>
</dbReference>
<dbReference type="RefSeq" id="WP_341836681.1">
    <property type="nucleotide sequence ID" value="NZ_CP149822.1"/>
</dbReference>
<dbReference type="SUPFAM" id="SSF49785">
    <property type="entry name" value="Galactose-binding domain-like"/>
    <property type="match status" value="1"/>
</dbReference>
<evidence type="ECO:0000259" key="1">
    <source>
        <dbReference type="PROSITE" id="PS50022"/>
    </source>
</evidence>
<evidence type="ECO:0000313" key="2">
    <source>
        <dbReference type="EMBL" id="WZN41837.1"/>
    </source>
</evidence>
<feature type="domain" description="F5/8 type C" evidence="1">
    <location>
        <begin position="172"/>
        <end position="304"/>
    </location>
</feature>
<dbReference type="Pfam" id="PF00754">
    <property type="entry name" value="F5_F8_type_C"/>
    <property type="match status" value="1"/>
</dbReference>
<proteinExistence type="predicted"/>
<dbReference type="Gene3D" id="2.60.120.260">
    <property type="entry name" value="Galactose-binding domain-like"/>
    <property type="match status" value="1"/>
</dbReference>
<reference evidence="3" key="1">
    <citation type="submission" date="2024-03" db="EMBL/GenBank/DDBJ databases">
        <title>Chitinophaga horti sp. nov., isolated from garden soil.</title>
        <authorList>
            <person name="Lee D.S."/>
            <person name="Han D.M."/>
            <person name="Baek J.H."/>
            <person name="Choi D.G."/>
            <person name="Jeon J.H."/>
            <person name="Jeon C.O."/>
        </authorList>
    </citation>
    <scope>NUCLEOTIDE SEQUENCE [LARGE SCALE GENOMIC DNA]</scope>
    <source>
        <strain evidence="3">GPA1</strain>
    </source>
</reference>
<dbReference type="Proteomes" id="UP001485459">
    <property type="component" value="Chromosome"/>
</dbReference>
<evidence type="ECO:0000313" key="3">
    <source>
        <dbReference type="Proteomes" id="UP001485459"/>
    </source>
</evidence>
<dbReference type="InterPro" id="IPR000421">
    <property type="entry name" value="FA58C"/>
</dbReference>
<dbReference type="EMBL" id="CP149822">
    <property type="protein sequence ID" value="WZN41837.1"/>
    <property type="molecule type" value="Genomic_DNA"/>
</dbReference>
<name>A0ABZ2YPZ5_9BACT</name>
<keyword evidence="3" id="KW-1185">Reference proteome</keyword>
<sequence length="327" mass="35623">MKRLIYICLLSSLLPAVGCKKEWDIPGMGDPEYTNVYLVQASKIQSYQLEVTEAPDTILLSAGFGGVGTPDGNLEITLSAALHLVDSFNNARKTQYLPLPESAYTLEGKDNKLVIHTGKTTSAGSPLVIRAFGKLRMDKEYLLPVSIAAVNGGVKVNEPLRTAYLIIKPKPVLFNPTGWQMLSLTSEEPAEGNSSEPDNGKAIAMFDGKNQTFWHSQWNGGYAVPPHILAVDMKTSRTLSGISLVPRQGRVGAGGNFKGVKVEVSADGTTWTAVNNGAPFELPNTDDRKFLFFPEPVSCRYFRIVIAETQHIWGGVIFTHCAEMTGF</sequence>